<evidence type="ECO:0000313" key="2">
    <source>
        <dbReference type="EMBL" id="OQP62040.1"/>
    </source>
</evidence>
<feature type="domain" description="DUF3108" evidence="1">
    <location>
        <begin position="33"/>
        <end position="215"/>
    </location>
</feature>
<comment type="caution">
    <text evidence="2">The sequence shown here is derived from an EMBL/GenBank/DDBJ whole genome shotgun (WGS) entry which is preliminary data.</text>
</comment>
<evidence type="ECO:0000313" key="3">
    <source>
        <dbReference type="Proteomes" id="UP000192796"/>
    </source>
</evidence>
<dbReference type="Pfam" id="PF21347">
    <property type="entry name" value="DUF3108_like"/>
    <property type="match status" value="1"/>
</dbReference>
<dbReference type="InterPro" id="IPR049279">
    <property type="entry name" value="DUF3108-like"/>
</dbReference>
<protein>
    <recommendedName>
        <fullName evidence="1">DUF3108 domain-containing protein</fullName>
    </recommendedName>
</protein>
<dbReference type="RefSeq" id="WP_081149541.1">
    <property type="nucleotide sequence ID" value="NZ_LVYD01000052.1"/>
</dbReference>
<dbReference type="Gene3D" id="2.40.360.20">
    <property type="match status" value="1"/>
</dbReference>
<reference evidence="2 3" key="1">
    <citation type="submission" date="2016-03" db="EMBL/GenBank/DDBJ databases">
        <title>Niastella vici sp. nov., isolated from farmland soil.</title>
        <authorList>
            <person name="Chen L."/>
            <person name="Wang D."/>
            <person name="Yang S."/>
            <person name="Wang G."/>
        </authorList>
    </citation>
    <scope>NUCLEOTIDE SEQUENCE [LARGE SCALE GENOMIC DNA]</scope>
    <source>
        <strain evidence="2 3">DJ57</strain>
    </source>
</reference>
<name>A0A1V9FUN9_9BACT</name>
<dbReference type="AlphaFoldDB" id="A0A1V9FUN9"/>
<dbReference type="Proteomes" id="UP000192796">
    <property type="component" value="Unassembled WGS sequence"/>
</dbReference>
<proteinExistence type="predicted"/>
<dbReference type="STRING" id="1703345.A3860_29230"/>
<keyword evidence="3" id="KW-1185">Reference proteome</keyword>
<dbReference type="EMBL" id="LVYD01000052">
    <property type="protein sequence ID" value="OQP62040.1"/>
    <property type="molecule type" value="Genomic_DNA"/>
</dbReference>
<dbReference type="OrthoDB" id="665223at2"/>
<accession>A0A1V9FUN9</accession>
<organism evidence="2 3">
    <name type="scientific">Niastella vici</name>
    <dbReference type="NCBI Taxonomy" id="1703345"/>
    <lineage>
        <taxon>Bacteria</taxon>
        <taxon>Pseudomonadati</taxon>
        <taxon>Bacteroidota</taxon>
        <taxon>Chitinophagia</taxon>
        <taxon>Chitinophagales</taxon>
        <taxon>Chitinophagaceae</taxon>
        <taxon>Niastella</taxon>
    </lineage>
</organism>
<evidence type="ECO:0000259" key="1">
    <source>
        <dbReference type="Pfam" id="PF21347"/>
    </source>
</evidence>
<gene>
    <name evidence="2" type="ORF">A3860_29230</name>
</gene>
<sequence>MRLTFLLACSFGLLTNASQGQDCKSYYFLQKNKTIEMTIYNKKGEANGKQVYTVSDVTNKGSNTTATVNSELFNSKGKSMAKGHSEIACSGGVMMIDMTMQLPQQQQEQYAKADVKADKIYIEYPANMKAGDKLKDATLDMTIDNQGMKQSVNMVTSDRVVEGKESVTTTAGTWDCFKITFKSKITIKTMGIGMPFNMEGTEWFAPGFGIVKTESKHGGTAITAIK</sequence>